<evidence type="ECO:0000313" key="2">
    <source>
        <dbReference type="EMBL" id="MFD2648094.1"/>
    </source>
</evidence>
<comment type="caution">
    <text evidence="2">The sequence shown here is derived from an EMBL/GenBank/DDBJ whole genome shotgun (WGS) entry which is preliminary data.</text>
</comment>
<feature type="transmembrane region" description="Helical" evidence="1">
    <location>
        <begin position="41"/>
        <end position="66"/>
    </location>
</feature>
<sequence>MSSVLVRNLNEVLRAVAPLLVTVCLLQFTLVWAPIELFLQFLAGTVLAVAGMLLLFIGIDLGLLPMGRFVGAELPKRGSLALIVVVAFAVGFALTVAEPDVMVLADQVQKASSGRIPAAAVLYSTAMGVAILTAVALPRIVFGWSIKIIVVLLFGAMLLLTAFAPADFVPLAYDAGSVTTGVLTAPVIIALAMGLSTVLAGRDSVADGFGVLGLASLGAVLAVLFMALVWP</sequence>
<dbReference type="EMBL" id="JBHUNP010000001">
    <property type="protein sequence ID" value="MFD2648094.1"/>
    <property type="molecule type" value="Genomic_DNA"/>
</dbReference>
<gene>
    <name evidence="2" type="ORF">ACFSX5_09855</name>
</gene>
<evidence type="ECO:0000313" key="3">
    <source>
        <dbReference type="Proteomes" id="UP001597521"/>
    </source>
</evidence>
<feature type="transmembrane region" description="Helical" evidence="1">
    <location>
        <begin position="12"/>
        <end position="35"/>
    </location>
</feature>
<keyword evidence="3" id="KW-1185">Reference proteome</keyword>
<feature type="transmembrane region" description="Helical" evidence="1">
    <location>
        <begin position="144"/>
        <end position="166"/>
    </location>
</feature>
<feature type="transmembrane region" description="Helical" evidence="1">
    <location>
        <begin position="178"/>
        <end position="199"/>
    </location>
</feature>
<keyword evidence="1" id="KW-1133">Transmembrane helix</keyword>
<proteinExistence type="predicted"/>
<feature type="transmembrane region" description="Helical" evidence="1">
    <location>
        <begin position="78"/>
        <end position="96"/>
    </location>
</feature>
<protein>
    <submittedName>
        <fullName evidence="2">DUF1538 domain-containing protein</fullName>
    </submittedName>
</protein>
<dbReference type="InterPro" id="IPR011435">
    <property type="entry name" value="UmpAB"/>
</dbReference>
<organism evidence="2 3">
    <name type="scientific">Devosia albogilva</name>
    <dbReference type="NCBI Taxonomy" id="429726"/>
    <lineage>
        <taxon>Bacteria</taxon>
        <taxon>Pseudomonadati</taxon>
        <taxon>Pseudomonadota</taxon>
        <taxon>Alphaproteobacteria</taxon>
        <taxon>Hyphomicrobiales</taxon>
        <taxon>Devosiaceae</taxon>
        <taxon>Devosia</taxon>
    </lineage>
</organism>
<dbReference type="Proteomes" id="UP001597521">
    <property type="component" value="Unassembled WGS sequence"/>
</dbReference>
<dbReference type="Pfam" id="PF07556">
    <property type="entry name" value="DUF1538"/>
    <property type="match status" value="1"/>
</dbReference>
<feature type="transmembrane region" description="Helical" evidence="1">
    <location>
        <begin position="116"/>
        <end position="137"/>
    </location>
</feature>
<reference evidence="3" key="1">
    <citation type="journal article" date="2019" name="Int. J. Syst. Evol. Microbiol.">
        <title>The Global Catalogue of Microorganisms (GCM) 10K type strain sequencing project: providing services to taxonomists for standard genome sequencing and annotation.</title>
        <authorList>
            <consortium name="The Broad Institute Genomics Platform"/>
            <consortium name="The Broad Institute Genome Sequencing Center for Infectious Disease"/>
            <person name="Wu L."/>
            <person name="Ma J."/>
        </authorList>
    </citation>
    <scope>NUCLEOTIDE SEQUENCE [LARGE SCALE GENOMIC DNA]</scope>
    <source>
        <strain evidence="3">CCM 7427</strain>
    </source>
</reference>
<keyword evidence="1" id="KW-0812">Transmembrane</keyword>
<accession>A0ABW5QKE5</accession>
<feature type="transmembrane region" description="Helical" evidence="1">
    <location>
        <begin position="211"/>
        <end position="230"/>
    </location>
</feature>
<dbReference type="RefSeq" id="WP_386833169.1">
    <property type="nucleotide sequence ID" value="NZ_JBHUNP010000001.1"/>
</dbReference>
<evidence type="ECO:0000256" key="1">
    <source>
        <dbReference type="SAM" id="Phobius"/>
    </source>
</evidence>
<name>A0ABW5QKE5_9HYPH</name>
<keyword evidence="1" id="KW-0472">Membrane</keyword>